<keyword evidence="6" id="KW-0030">Aminoacyl-tRNA synthetase</keyword>
<dbReference type="InterPro" id="IPR036695">
    <property type="entry name" value="Arg-tRNA-synth_N_sf"/>
</dbReference>
<dbReference type="CDD" id="cd00671">
    <property type="entry name" value="ArgRS_core"/>
    <property type="match status" value="1"/>
</dbReference>
<evidence type="ECO:0000256" key="6">
    <source>
        <dbReference type="ARBA" id="ARBA00023146"/>
    </source>
</evidence>
<organism evidence="8">
    <name type="scientific">marine sediment metagenome</name>
    <dbReference type="NCBI Taxonomy" id="412755"/>
    <lineage>
        <taxon>unclassified sequences</taxon>
        <taxon>metagenomes</taxon>
        <taxon>ecological metagenomes</taxon>
    </lineage>
</organism>
<evidence type="ECO:0000259" key="7">
    <source>
        <dbReference type="SMART" id="SM01016"/>
    </source>
</evidence>
<keyword evidence="3" id="KW-0547">Nucleotide-binding</keyword>
<dbReference type="Gene3D" id="3.40.50.620">
    <property type="entry name" value="HUPs"/>
    <property type="match status" value="1"/>
</dbReference>
<dbReference type="NCBIfam" id="TIGR00456">
    <property type="entry name" value="argS"/>
    <property type="match status" value="1"/>
</dbReference>
<proteinExistence type="predicted"/>
<dbReference type="GO" id="GO:0006420">
    <property type="term" value="P:arginyl-tRNA aminoacylation"/>
    <property type="evidence" value="ECO:0007669"/>
    <property type="project" value="InterPro"/>
</dbReference>
<dbReference type="GO" id="GO:0005737">
    <property type="term" value="C:cytoplasm"/>
    <property type="evidence" value="ECO:0007669"/>
    <property type="project" value="InterPro"/>
</dbReference>
<dbReference type="EMBL" id="LAZR01051946">
    <property type="protein sequence ID" value="KKK84058.1"/>
    <property type="molecule type" value="Genomic_DNA"/>
</dbReference>
<keyword evidence="2" id="KW-0436">Ligase</keyword>
<dbReference type="PANTHER" id="PTHR11956">
    <property type="entry name" value="ARGINYL-TRNA SYNTHETASE"/>
    <property type="match status" value="1"/>
</dbReference>
<evidence type="ECO:0000256" key="2">
    <source>
        <dbReference type="ARBA" id="ARBA00022598"/>
    </source>
</evidence>
<dbReference type="PANTHER" id="PTHR11956:SF5">
    <property type="entry name" value="ARGININE--TRNA LIGASE, CYTOPLASMIC"/>
    <property type="match status" value="1"/>
</dbReference>
<protein>
    <recommendedName>
        <fullName evidence="7">Arginyl tRNA synthetase N-terminal domain-containing protein</fullName>
    </recommendedName>
</protein>
<dbReference type="InterPro" id="IPR001412">
    <property type="entry name" value="aa-tRNA-synth_I_CS"/>
</dbReference>
<dbReference type="InterPro" id="IPR001278">
    <property type="entry name" value="Arg-tRNA-ligase"/>
</dbReference>
<sequence>MKQTINNLILKAATRAYQKGDLPSGEFSEIEIEEPKYDAHGDFSTNIAMKMASVQKISPRKIAEVIIDQMDDPDRIIKKTEIAGPGFINFFLKASFWYPVLRKIHDKGSKYGSSNIGNREKIQVEFVSSDPTGPLHIGHGRGAAVGDSIGNILSFCGYEIQKEYYINDSGRQIYTLGRSVYLRYKELIGQPISFPPECYQGDYIREFAAFVKADKGSKLLDMDEENAISYCAKLMAKKILSGIHQDLNAFGVKFDNWFSEQSLYDAGMVDEIINNFQQREIIYQKDGALWFNTHKFGDEKDRVVVKKNGQTTYFASDIAYHMDKYHRGFDRVIDVWGADHHGYIPRVAAAIEASGKHRNQF</sequence>
<feature type="non-terminal residue" evidence="8">
    <location>
        <position position="361"/>
    </location>
</feature>
<dbReference type="SMART" id="SM01016">
    <property type="entry name" value="Arg_tRNA_synt_N"/>
    <property type="match status" value="1"/>
</dbReference>
<dbReference type="GO" id="GO:0004814">
    <property type="term" value="F:arginine-tRNA ligase activity"/>
    <property type="evidence" value="ECO:0007669"/>
    <property type="project" value="InterPro"/>
</dbReference>
<dbReference type="InterPro" id="IPR005148">
    <property type="entry name" value="Arg-tRNA-synth_N"/>
</dbReference>
<reference evidence="8" key="1">
    <citation type="journal article" date="2015" name="Nature">
        <title>Complex archaea that bridge the gap between prokaryotes and eukaryotes.</title>
        <authorList>
            <person name="Spang A."/>
            <person name="Saw J.H."/>
            <person name="Jorgensen S.L."/>
            <person name="Zaremba-Niedzwiedzka K."/>
            <person name="Martijn J."/>
            <person name="Lind A.E."/>
            <person name="van Eijk R."/>
            <person name="Schleper C."/>
            <person name="Guy L."/>
            <person name="Ettema T.J."/>
        </authorList>
    </citation>
    <scope>NUCLEOTIDE SEQUENCE</scope>
</reference>
<keyword evidence="1" id="KW-0963">Cytoplasm</keyword>
<dbReference type="Gene3D" id="3.30.1360.70">
    <property type="entry name" value="Arginyl tRNA synthetase N-terminal domain"/>
    <property type="match status" value="1"/>
</dbReference>
<dbReference type="InterPro" id="IPR035684">
    <property type="entry name" value="ArgRS_core"/>
</dbReference>
<accession>A0A0F8YRI8</accession>
<keyword evidence="5" id="KW-0648">Protein biosynthesis</keyword>
<dbReference type="GO" id="GO:0005524">
    <property type="term" value="F:ATP binding"/>
    <property type="evidence" value="ECO:0007669"/>
    <property type="project" value="UniProtKB-KW"/>
</dbReference>
<evidence type="ECO:0000256" key="1">
    <source>
        <dbReference type="ARBA" id="ARBA00022490"/>
    </source>
</evidence>
<evidence type="ECO:0000256" key="5">
    <source>
        <dbReference type="ARBA" id="ARBA00022917"/>
    </source>
</evidence>
<dbReference type="PROSITE" id="PS00178">
    <property type="entry name" value="AA_TRNA_LIGASE_I"/>
    <property type="match status" value="1"/>
</dbReference>
<dbReference type="FunFam" id="3.30.1360.70:FF:000003">
    <property type="entry name" value="Arginine--tRNA ligase"/>
    <property type="match status" value="1"/>
</dbReference>
<dbReference type="Pfam" id="PF03485">
    <property type="entry name" value="Arg_tRNA_synt_N"/>
    <property type="match status" value="1"/>
</dbReference>
<dbReference type="AlphaFoldDB" id="A0A0F8YRI8"/>
<keyword evidence="4" id="KW-0067">ATP-binding</keyword>
<dbReference type="PRINTS" id="PR01038">
    <property type="entry name" value="TRNASYNTHARG"/>
</dbReference>
<gene>
    <name evidence="8" type="ORF">LCGC14_2787170</name>
</gene>
<dbReference type="SUPFAM" id="SSF55190">
    <property type="entry name" value="Arginyl-tRNA synthetase (ArgRS), N-terminal 'additional' domain"/>
    <property type="match status" value="1"/>
</dbReference>
<dbReference type="InterPro" id="IPR014729">
    <property type="entry name" value="Rossmann-like_a/b/a_fold"/>
</dbReference>
<feature type="domain" description="Arginyl tRNA synthetase N-terminal" evidence="7">
    <location>
        <begin position="3"/>
        <end position="92"/>
    </location>
</feature>
<dbReference type="SUPFAM" id="SSF52374">
    <property type="entry name" value="Nucleotidylyl transferase"/>
    <property type="match status" value="1"/>
</dbReference>
<name>A0A0F8YRI8_9ZZZZ</name>
<dbReference type="Pfam" id="PF00750">
    <property type="entry name" value="tRNA-synt_1d"/>
    <property type="match status" value="1"/>
</dbReference>
<evidence type="ECO:0000313" key="8">
    <source>
        <dbReference type="EMBL" id="KKK84058.1"/>
    </source>
</evidence>
<comment type="caution">
    <text evidence="8">The sequence shown here is derived from an EMBL/GenBank/DDBJ whole genome shotgun (WGS) entry which is preliminary data.</text>
</comment>
<evidence type="ECO:0000256" key="4">
    <source>
        <dbReference type="ARBA" id="ARBA00022840"/>
    </source>
</evidence>
<evidence type="ECO:0000256" key="3">
    <source>
        <dbReference type="ARBA" id="ARBA00022741"/>
    </source>
</evidence>